<keyword evidence="2" id="KW-1185">Reference proteome</keyword>
<evidence type="ECO:0000313" key="1">
    <source>
        <dbReference type="EMBL" id="MTH33126.1"/>
    </source>
</evidence>
<name>A0A844GWQ8_9RHOB</name>
<dbReference type="GO" id="GO:0004476">
    <property type="term" value="F:mannose-6-phosphate isomerase activity"/>
    <property type="evidence" value="ECO:0007669"/>
    <property type="project" value="InterPro"/>
</dbReference>
<dbReference type="Proteomes" id="UP000442533">
    <property type="component" value="Unassembled WGS sequence"/>
</dbReference>
<dbReference type="PROSITE" id="PS00965">
    <property type="entry name" value="PMI_I_1"/>
    <property type="match status" value="1"/>
</dbReference>
<accession>A0A844GWQ8</accession>
<dbReference type="InterPro" id="IPR031723">
    <property type="entry name" value="DMSP_lyase"/>
</dbReference>
<dbReference type="InterPro" id="IPR014710">
    <property type="entry name" value="RmlC-like_jellyroll"/>
</dbReference>
<dbReference type="SUPFAM" id="SSF51182">
    <property type="entry name" value="RmlC-like cupins"/>
    <property type="match status" value="1"/>
</dbReference>
<dbReference type="Pfam" id="PF16867">
    <property type="entry name" value="DMSP_lyase"/>
    <property type="match status" value="1"/>
</dbReference>
<evidence type="ECO:0000313" key="2">
    <source>
        <dbReference type="Proteomes" id="UP000442533"/>
    </source>
</evidence>
<reference evidence="1 2" key="1">
    <citation type="submission" date="2019-11" db="EMBL/GenBank/DDBJ databases">
        <authorList>
            <person name="Dong K."/>
        </authorList>
    </citation>
    <scope>NUCLEOTIDE SEQUENCE [LARGE SCALE GENOMIC DNA]</scope>
    <source>
        <strain evidence="1 2">JCM 17370</strain>
    </source>
</reference>
<dbReference type="AlphaFoldDB" id="A0A844GWQ8"/>
<organism evidence="1 2">
    <name type="scientific">Paracoccus limosus</name>
    <dbReference type="NCBI Taxonomy" id="913252"/>
    <lineage>
        <taxon>Bacteria</taxon>
        <taxon>Pseudomonadati</taxon>
        <taxon>Pseudomonadota</taxon>
        <taxon>Alphaproteobacteria</taxon>
        <taxon>Rhodobacterales</taxon>
        <taxon>Paracoccaceae</taxon>
        <taxon>Paracoccus</taxon>
    </lineage>
</organism>
<dbReference type="InterPro" id="IPR011051">
    <property type="entry name" value="RmlC_Cupin_sf"/>
</dbReference>
<dbReference type="GO" id="GO:0047869">
    <property type="term" value="F:dimethylpropiothetin dethiomethylase activity"/>
    <property type="evidence" value="ECO:0007669"/>
    <property type="project" value="InterPro"/>
</dbReference>
<sequence>MAARAPCPESADSLVRIATAARLTGRPGAAPQRLPVCTWFDRALDQPTTAPDLAALFAALRALSPLMVWRQRPGDATASANFPQAHANAMLLGPGGIEDRQDLWLGLSILAPQTSYPDHNHKPEETYLVLSLGEFKQGTSDWFEPGLGGSFYNPPDIWHAMRSGAGPLFALWALWAG</sequence>
<comment type="caution">
    <text evidence="1">The sequence shown here is derived from an EMBL/GenBank/DDBJ whole genome shotgun (WGS) entry which is preliminary data.</text>
</comment>
<proteinExistence type="predicted"/>
<dbReference type="OrthoDB" id="9083851at2"/>
<dbReference type="Gene3D" id="2.60.120.10">
    <property type="entry name" value="Jelly Rolls"/>
    <property type="match status" value="1"/>
</dbReference>
<gene>
    <name evidence="1" type="ORF">GL279_00750</name>
</gene>
<dbReference type="EMBL" id="WMIF01000001">
    <property type="protein sequence ID" value="MTH33126.1"/>
    <property type="molecule type" value="Genomic_DNA"/>
</dbReference>
<protein>
    <submittedName>
        <fullName evidence="1">Transcriptional regulator</fullName>
    </submittedName>
</protein>
<dbReference type="InterPro" id="IPR018050">
    <property type="entry name" value="Pmannose_isomerase-type1_CS"/>
</dbReference>